<reference evidence="1 2" key="1">
    <citation type="submission" date="2016-03" db="EMBL/GenBank/DDBJ databases">
        <title>EvidentialGene: Evidence-directed Construction of Genes on Genomes.</title>
        <authorList>
            <person name="Gilbert D.G."/>
            <person name="Choi J.-H."/>
            <person name="Mockaitis K."/>
            <person name="Colbourne J."/>
            <person name="Pfrender M."/>
        </authorList>
    </citation>
    <scope>NUCLEOTIDE SEQUENCE [LARGE SCALE GENOMIC DNA]</scope>
    <source>
        <strain evidence="1 2">Xinb3</strain>
        <tissue evidence="1">Complete organism</tissue>
    </source>
</reference>
<dbReference type="AlphaFoldDB" id="A0A162C109"/>
<comment type="caution">
    <text evidence="1">The sequence shown here is derived from an EMBL/GenBank/DDBJ whole genome shotgun (WGS) entry which is preliminary data.</text>
</comment>
<dbReference type="Proteomes" id="UP000076858">
    <property type="component" value="Unassembled WGS sequence"/>
</dbReference>
<evidence type="ECO:0000313" key="1">
    <source>
        <dbReference type="EMBL" id="KZR99750.1"/>
    </source>
</evidence>
<sequence>MDRTNFRSPLKLFPGNKNVKKGKHIGCYVITLDRLSCMLVFR</sequence>
<protein>
    <submittedName>
        <fullName evidence="1">Uncharacterized protein</fullName>
    </submittedName>
</protein>
<evidence type="ECO:0000313" key="2">
    <source>
        <dbReference type="Proteomes" id="UP000076858"/>
    </source>
</evidence>
<organism evidence="1 2">
    <name type="scientific">Daphnia magna</name>
    <dbReference type="NCBI Taxonomy" id="35525"/>
    <lineage>
        <taxon>Eukaryota</taxon>
        <taxon>Metazoa</taxon>
        <taxon>Ecdysozoa</taxon>
        <taxon>Arthropoda</taxon>
        <taxon>Crustacea</taxon>
        <taxon>Branchiopoda</taxon>
        <taxon>Diplostraca</taxon>
        <taxon>Cladocera</taxon>
        <taxon>Anomopoda</taxon>
        <taxon>Daphniidae</taxon>
        <taxon>Daphnia</taxon>
    </lineage>
</organism>
<name>A0A162C109_9CRUS</name>
<proteinExistence type="predicted"/>
<dbReference type="EMBL" id="LRGB01012766">
    <property type="protein sequence ID" value="KZR99750.1"/>
    <property type="molecule type" value="Genomic_DNA"/>
</dbReference>
<accession>A0A162C109</accession>
<keyword evidence="2" id="KW-1185">Reference proteome</keyword>
<gene>
    <name evidence="1" type="ORF">APZ42_004270</name>
</gene>